<keyword evidence="7" id="KW-0067">ATP-binding</keyword>
<keyword evidence="5" id="KW-0547">Nucleotide-binding</keyword>
<dbReference type="Gene3D" id="1.20.5.1930">
    <property type="match status" value="1"/>
</dbReference>
<dbReference type="InterPro" id="IPR011712">
    <property type="entry name" value="Sig_transdc_His_kin_sub3_dim/P"/>
</dbReference>
<dbReference type="SUPFAM" id="SSF55874">
    <property type="entry name" value="ATPase domain of HSP90 chaperone/DNA topoisomerase II/histidine kinase"/>
    <property type="match status" value="1"/>
</dbReference>
<dbReference type="RefSeq" id="WP_345390053.1">
    <property type="nucleotide sequence ID" value="NZ_BAABLA010000003.1"/>
</dbReference>
<dbReference type="Pfam" id="PF07730">
    <property type="entry name" value="HisKA_3"/>
    <property type="match status" value="1"/>
</dbReference>
<evidence type="ECO:0000256" key="3">
    <source>
        <dbReference type="ARBA" id="ARBA00022553"/>
    </source>
</evidence>
<dbReference type="GO" id="GO:0016301">
    <property type="term" value="F:kinase activity"/>
    <property type="evidence" value="ECO:0007669"/>
    <property type="project" value="UniProtKB-KW"/>
</dbReference>
<feature type="transmembrane region" description="Helical" evidence="9">
    <location>
        <begin position="116"/>
        <end position="135"/>
    </location>
</feature>
<keyword evidence="3" id="KW-0597">Phosphoprotein</keyword>
<comment type="caution">
    <text evidence="11">The sequence shown here is derived from an EMBL/GenBank/DDBJ whole genome shotgun (WGS) entry which is preliminary data.</text>
</comment>
<proteinExistence type="predicted"/>
<sequence length="393" mass="42704">MSTQGLSIPALRVGPRPKALVATLSGISRDRPSLSSLLLTTLAIGIAVLDVWLVIPEDAPTYSLVFSSIACAALACRRRAPFLTVLATIPGFFVGWSQLAAMIALGFLAYRKGMHWQTWVGAGLVVACRFVLWPWPEMLALDWRQHVLDFIYGLIVAGMPVVLALLILARKDLARRLAELDASRDRERRMHARAVRADERARLAREMHDVVSHEVTLIAMQANTLECAKTPDDVTAAADTIRQLSTRTLEELRSLVGVLRSSTDEELPAPQLTDLGSLIRDVDVPVRLKVENVPETLPSQVSAAAFRTVQEALTNVHKHAPGAAATVRVAVDDGALHVAVRNDPPCQPSRSLPSGGHGLAGLAERALRLDGTFHARSTDDGGFEVRADYPLRT</sequence>
<evidence type="ECO:0000313" key="12">
    <source>
        <dbReference type="Proteomes" id="UP001596337"/>
    </source>
</evidence>
<keyword evidence="6 11" id="KW-0418">Kinase</keyword>
<dbReference type="Gene3D" id="3.30.565.10">
    <property type="entry name" value="Histidine kinase-like ATPase, C-terminal domain"/>
    <property type="match status" value="1"/>
</dbReference>
<gene>
    <name evidence="11" type="ORF">ACFQGD_19130</name>
</gene>
<evidence type="ECO:0000256" key="4">
    <source>
        <dbReference type="ARBA" id="ARBA00022679"/>
    </source>
</evidence>
<dbReference type="CDD" id="cd16917">
    <property type="entry name" value="HATPase_UhpB-NarQ-NarX-like"/>
    <property type="match status" value="1"/>
</dbReference>
<keyword evidence="8" id="KW-0902">Two-component regulatory system</keyword>
<keyword evidence="4" id="KW-0808">Transferase</keyword>
<evidence type="ECO:0000256" key="9">
    <source>
        <dbReference type="SAM" id="Phobius"/>
    </source>
</evidence>
<comment type="catalytic activity">
    <reaction evidence="1">
        <text>ATP + protein L-histidine = ADP + protein N-phospho-L-histidine.</text>
        <dbReference type="EC" id="2.7.13.3"/>
    </reaction>
</comment>
<keyword evidence="9" id="KW-0812">Transmembrane</keyword>
<keyword evidence="9" id="KW-0472">Membrane</keyword>
<name>A0ABW2C349_9PSEU</name>
<dbReference type="EC" id="2.7.13.3" evidence="2"/>
<dbReference type="EMBL" id="JBHSXX010000001">
    <property type="protein sequence ID" value="MFC6869259.1"/>
    <property type="molecule type" value="Genomic_DNA"/>
</dbReference>
<dbReference type="InterPro" id="IPR036890">
    <property type="entry name" value="HATPase_C_sf"/>
</dbReference>
<dbReference type="Proteomes" id="UP001596337">
    <property type="component" value="Unassembled WGS sequence"/>
</dbReference>
<protein>
    <recommendedName>
        <fullName evidence="2">histidine kinase</fullName>
        <ecNumber evidence="2">2.7.13.3</ecNumber>
    </recommendedName>
</protein>
<feature type="domain" description="Signal transduction histidine kinase subgroup 3 dimerisation and phosphoacceptor" evidence="10">
    <location>
        <begin position="199"/>
        <end position="262"/>
    </location>
</feature>
<organism evidence="11 12">
    <name type="scientific">Haloechinothrix salitolerans</name>
    <dbReference type="NCBI Taxonomy" id="926830"/>
    <lineage>
        <taxon>Bacteria</taxon>
        <taxon>Bacillati</taxon>
        <taxon>Actinomycetota</taxon>
        <taxon>Actinomycetes</taxon>
        <taxon>Pseudonocardiales</taxon>
        <taxon>Pseudonocardiaceae</taxon>
        <taxon>Haloechinothrix</taxon>
    </lineage>
</organism>
<reference evidence="12" key="1">
    <citation type="journal article" date="2019" name="Int. J. Syst. Evol. Microbiol.">
        <title>The Global Catalogue of Microorganisms (GCM) 10K type strain sequencing project: providing services to taxonomists for standard genome sequencing and annotation.</title>
        <authorList>
            <consortium name="The Broad Institute Genomics Platform"/>
            <consortium name="The Broad Institute Genome Sequencing Center for Infectious Disease"/>
            <person name="Wu L."/>
            <person name="Ma J."/>
        </authorList>
    </citation>
    <scope>NUCLEOTIDE SEQUENCE [LARGE SCALE GENOMIC DNA]</scope>
    <source>
        <strain evidence="12">KCTC 32255</strain>
    </source>
</reference>
<accession>A0ABW2C349</accession>
<dbReference type="InterPro" id="IPR050482">
    <property type="entry name" value="Sensor_HK_TwoCompSys"/>
</dbReference>
<evidence type="ECO:0000256" key="1">
    <source>
        <dbReference type="ARBA" id="ARBA00000085"/>
    </source>
</evidence>
<evidence type="ECO:0000256" key="2">
    <source>
        <dbReference type="ARBA" id="ARBA00012438"/>
    </source>
</evidence>
<feature type="transmembrane region" description="Helical" evidence="9">
    <location>
        <begin position="147"/>
        <end position="169"/>
    </location>
</feature>
<evidence type="ECO:0000256" key="7">
    <source>
        <dbReference type="ARBA" id="ARBA00022840"/>
    </source>
</evidence>
<evidence type="ECO:0000259" key="10">
    <source>
        <dbReference type="Pfam" id="PF07730"/>
    </source>
</evidence>
<dbReference type="PANTHER" id="PTHR24421">
    <property type="entry name" value="NITRATE/NITRITE SENSOR PROTEIN NARX-RELATED"/>
    <property type="match status" value="1"/>
</dbReference>
<evidence type="ECO:0000256" key="6">
    <source>
        <dbReference type="ARBA" id="ARBA00022777"/>
    </source>
</evidence>
<keyword evidence="12" id="KW-1185">Reference proteome</keyword>
<feature type="transmembrane region" description="Helical" evidence="9">
    <location>
        <begin position="34"/>
        <end position="53"/>
    </location>
</feature>
<evidence type="ECO:0000313" key="11">
    <source>
        <dbReference type="EMBL" id="MFC6869259.1"/>
    </source>
</evidence>
<dbReference type="PANTHER" id="PTHR24421:SF10">
    <property type="entry name" value="NITRATE_NITRITE SENSOR PROTEIN NARQ"/>
    <property type="match status" value="1"/>
</dbReference>
<evidence type="ECO:0000256" key="8">
    <source>
        <dbReference type="ARBA" id="ARBA00023012"/>
    </source>
</evidence>
<keyword evidence="9" id="KW-1133">Transmembrane helix</keyword>
<feature type="transmembrane region" description="Helical" evidence="9">
    <location>
        <begin position="83"/>
        <end position="110"/>
    </location>
</feature>
<evidence type="ECO:0000256" key="5">
    <source>
        <dbReference type="ARBA" id="ARBA00022741"/>
    </source>
</evidence>